<reference evidence="5" key="1">
    <citation type="journal article" date="2019" name="Int. J. Syst. Evol. Microbiol.">
        <title>The Global Catalogue of Microorganisms (GCM) 10K type strain sequencing project: providing services to taxonomists for standard genome sequencing and annotation.</title>
        <authorList>
            <consortium name="The Broad Institute Genomics Platform"/>
            <consortium name="The Broad Institute Genome Sequencing Center for Infectious Disease"/>
            <person name="Wu L."/>
            <person name="Ma J."/>
        </authorList>
    </citation>
    <scope>NUCLEOTIDE SEQUENCE [LARGE SCALE GENOMIC DNA]</scope>
    <source>
        <strain evidence="5">JCM 14307</strain>
    </source>
</reference>
<dbReference type="InterPro" id="IPR052515">
    <property type="entry name" value="Gfo/Idh/MocA_Oxidoreductase"/>
</dbReference>
<dbReference type="Pfam" id="PF22725">
    <property type="entry name" value="GFO_IDH_MocA_C3"/>
    <property type="match status" value="1"/>
</dbReference>
<feature type="domain" description="Gfo/Idh/MocA-like oxidoreductase N-terminal" evidence="2">
    <location>
        <begin position="1"/>
        <end position="114"/>
    </location>
</feature>
<dbReference type="PANTHER" id="PTHR43249:SF1">
    <property type="entry name" value="D-GLUCOSIDE 3-DEHYDROGENASE"/>
    <property type="match status" value="1"/>
</dbReference>
<comment type="caution">
    <text evidence="4">The sequence shown here is derived from an EMBL/GenBank/DDBJ whole genome shotgun (WGS) entry which is preliminary data.</text>
</comment>
<dbReference type="Proteomes" id="UP001500280">
    <property type="component" value="Unassembled WGS sequence"/>
</dbReference>
<dbReference type="InterPro" id="IPR000683">
    <property type="entry name" value="Gfo/Idh/MocA-like_OxRdtase_N"/>
</dbReference>
<dbReference type="PANTHER" id="PTHR43249">
    <property type="entry name" value="UDP-N-ACETYL-2-AMINO-2-DEOXY-D-GLUCURONATE OXIDASE"/>
    <property type="match status" value="1"/>
</dbReference>
<evidence type="ECO:0000259" key="2">
    <source>
        <dbReference type="Pfam" id="PF01408"/>
    </source>
</evidence>
<accession>A0ABP4VDF9</accession>
<dbReference type="InterPro" id="IPR036291">
    <property type="entry name" value="NAD(P)-bd_dom_sf"/>
</dbReference>
<organism evidence="4 5">
    <name type="scientific">Kribbella yunnanensis</name>
    <dbReference type="NCBI Taxonomy" id="190194"/>
    <lineage>
        <taxon>Bacteria</taxon>
        <taxon>Bacillati</taxon>
        <taxon>Actinomycetota</taxon>
        <taxon>Actinomycetes</taxon>
        <taxon>Propionibacteriales</taxon>
        <taxon>Kribbellaceae</taxon>
        <taxon>Kribbella</taxon>
    </lineage>
</organism>
<dbReference type="Pfam" id="PF01408">
    <property type="entry name" value="GFO_IDH_MocA"/>
    <property type="match status" value="1"/>
</dbReference>
<evidence type="ECO:0000313" key="4">
    <source>
        <dbReference type="EMBL" id="GAA1719889.1"/>
    </source>
</evidence>
<gene>
    <name evidence="4" type="ORF">GCM10009745_81130</name>
</gene>
<feature type="domain" description="GFO/IDH/MocA-like oxidoreductase" evidence="3">
    <location>
        <begin position="125"/>
        <end position="248"/>
    </location>
</feature>
<protein>
    <submittedName>
        <fullName evidence="4">Gfo/Idh/MocA family oxidoreductase</fullName>
    </submittedName>
</protein>
<name>A0ABP4VDF9_9ACTN</name>
<dbReference type="SUPFAM" id="SSF51735">
    <property type="entry name" value="NAD(P)-binding Rossmann-fold domains"/>
    <property type="match status" value="1"/>
</dbReference>
<evidence type="ECO:0000256" key="1">
    <source>
        <dbReference type="SAM" id="MobiDB-lite"/>
    </source>
</evidence>
<dbReference type="SUPFAM" id="SSF55347">
    <property type="entry name" value="Glyceraldehyde-3-phosphate dehydrogenase-like, C-terminal domain"/>
    <property type="match status" value="1"/>
</dbReference>
<evidence type="ECO:0000259" key="3">
    <source>
        <dbReference type="Pfam" id="PF22725"/>
    </source>
</evidence>
<sequence length="394" mass="40391">MRFAVVGAGAIGTVHARLLEALDDELVAVVDQDLDRAQKLADQYGARAYPDAASAYAEVDAVSICLPSALHADAAIEALYAGKHVLVEKPVDITLAAADRLIAAQRETGRTVSVVSQRRFQEPVVRIKEAVESGALGRITSGIVESAFYRPQSYYDGDGWRGTLAVDGGGALMNQGIHALDLLVWMLGRPVQVSAQTAQLAHHNLEVEDVAAATITFESGAIGLLLASTAAYPGRAVRLSIHGDQGTAVMDDDRLVALTTEGGEGAQPRSGRPDEGEGAAGGVGRGVVGAVAGSGLRAETPGGGEGAERHTSSRPGEGAAGGVGRSVAEAATPSGADGWGPVQLAHLAQYRDFVGAVVEGRAPGVGVADGRRALATVLAVYESARVGRPVEVDS</sequence>
<dbReference type="InterPro" id="IPR055170">
    <property type="entry name" value="GFO_IDH_MocA-like_dom"/>
</dbReference>
<keyword evidence="5" id="KW-1185">Reference proteome</keyword>
<feature type="compositionally biased region" description="Gly residues" evidence="1">
    <location>
        <begin position="278"/>
        <end position="287"/>
    </location>
</feature>
<dbReference type="Gene3D" id="3.30.360.10">
    <property type="entry name" value="Dihydrodipicolinate Reductase, domain 2"/>
    <property type="match status" value="2"/>
</dbReference>
<feature type="region of interest" description="Disordered" evidence="1">
    <location>
        <begin position="261"/>
        <end position="325"/>
    </location>
</feature>
<dbReference type="EMBL" id="BAAANF010000033">
    <property type="protein sequence ID" value="GAA1719889.1"/>
    <property type="molecule type" value="Genomic_DNA"/>
</dbReference>
<evidence type="ECO:0000313" key="5">
    <source>
        <dbReference type="Proteomes" id="UP001500280"/>
    </source>
</evidence>
<proteinExistence type="predicted"/>
<dbReference type="RefSeq" id="WP_344165156.1">
    <property type="nucleotide sequence ID" value="NZ_BAAANF010000033.1"/>
</dbReference>
<dbReference type="Gene3D" id="3.40.50.720">
    <property type="entry name" value="NAD(P)-binding Rossmann-like Domain"/>
    <property type="match status" value="1"/>
</dbReference>